<dbReference type="PANTHER" id="PTHR33349:SF6">
    <property type="entry name" value="EXPRESSED PROTEIN"/>
    <property type="match status" value="1"/>
</dbReference>
<accession>A0A835E4J3</accession>
<feature type="region of interest" description="Disordered" evidence="1">
    <location>
        <begin position="146"/>
        <end position="178"/>
    </location>
</feature>
<dbReference type="PANTHER" id="PTHR33349">
    <property type="entry name" value="EMB|CAB62594.1"/>
    <property type="match status" value="1"/>
</dbReference>
<evidence type="ECO:0000256" key="1">
    <source>
        <dbReference type="SAM" id="MobiDB-lite"/>
    </source>
</evidence>
<feature type="region of interest" description="Disordered" evidence="1">
    <location>
        <begin position="57"/>
        <end position="130"/>
    </location>
</feature>
<dbReference type="GO" id="GO:0005516">
    <property type="term" value="F:calmodulin binding"/>
    <property type="evidence" value="ECO:0007669"/>
    <property type="project" value="InterPro"/>
</dbReference>
<dbReference type="Pfam" id="PF07839">
    <property type="entry name" value="CaM_binding"/>
    <property type="match status" value="1"/>
</dbReference>
<dbReference type="Proteomes" id="UP000636709">
    <property type="component" value="Unassembled WGS sequence"/>
</dbReference>
<dbReference type="InterPro" id="IPR012417">
    <property type="entry name" value="CaM-bd_dom_pln"/>
</dbReference>
<proteinExistence type="predicted"/>
<dbReference type="AlphaFoldDB" id="A0A835E4J3"/>
<dbReference type="SMART" id="SM01054">
    <property type="entry name" value="CaM_binding"/>
    <property type="match status" value="1"/>
</dbReference>
<protein>
    <recommendedName>
        <fullName evidence="2">Calmodulin-binding domain-containing protein</fullName>
    </recommendedName>
</protein>
<gene>
    <name evidence="3" type="ORF">HU200_057209</name>
</gene>
<dbReference type="Gramene" id="Dexi3B01G0032160.1">
    <property type="protein sequence ID" value="Dexi3B01G0032160.1:cds"/>
    <property type="gene ID" value="Dexi3B01G0032160"/>
</dbReference>
<dbReference type="EMBL" id="JACEFO010002416">
    <property type="protein sequence ID" value="KAF8661103.1"/>
    <property type="molecule type" value="Genomic_DNA"/>
</dbReference>
<evidence type="ECO:0000259" key="2">
    <source>
        <dbReference type="SMART" id="SM01054"/>
    </source>
</evidence>
<feature type="compositionally biased region" description="Basic residues" evidence="1">
    <location>
        <begin position="67"/>
        <end position="80"/>
    </location>
</feature>
<comment type="caution">
    <text evidence="3">The sequence shown here is derived from an EMBL/GenBank/DDBJ whole genome shotgun (WGS) entry which is preliminary data.</text>
</comment>
<feature type="compositionally biased region" description="Polar residues" evidence="1">
    <location>
        <begin position="88"/>
        <end position="97"/>
    </location>
</feature>
<dbReference type="OrthoDB" id="766386at2759"/>
<sequence length="420" mass="45240">MELQMAPQVAKSTRDTHTTPPHHHHHLGGGARPVPGYLRPSTSTASCHHVCKYGGTHEFEENNNDPKKKKKKQLHPKPRKPPPPQQPASSAESQSSRVMVKVRSVFRRRVGDSSTTTNKTSAAAGKEGGETVGVVEWKDIVVDDTTTTVPKPNTADVTKSITKPPKGKKKKMTKTNKPTSLLVEEMAAAMDQEALQHGYEVLSPSVMQGLEEEMAAVHGGAAAAIAEEEQAESAKPPPPPCSLNEEEYAAVAAAETKRPIVPAHRRAKSMSISSRSVRFPSNPIARQASKNSSVTFKLRSRSTKAPIAPPEGEEKPATMARMRSRRGGEDGSSGSIRGIQLRIRSLRRRGLGGGSGGVGAGGFVVPAVALRHQKTLEKKKSQRLYNNVIEETASKLVKTRKSRVKALVGAFESVISKIAK</sequence>
<name>A0A835E4J3_9POAL</name>
<reference evidence="3" key="1">
    <citation type="submission" date="2020-07" db="EMBL/GenBank/DDBJ databases">
        <title>Genome sequence and genetic diversity analysis of an under-domesticated orphan crop, white fonio (Digitaria exilis).</title>
        <authorList>
            <person name="Bennetzen J.L."/>
            <person name="Chen S."/>
            <person name="Ma X."/>
            <person name="Wang X."/>
            <person name="Yssel A.E.J."/>
            <person name="Chaluvadi S.R."/>
            <person name="Johnson M."/>
            <person name="Gangashetty P."/>
            <person name="Hamidou F."/>
            <person name="Sanogo M.D."/>
            <person name="Zwaenepoel A."/>
            <person name="Wallace J."/>
            <person name="Van De Peer Y."/>
            <person name="Van Deynze A."/>
        </authorList>
    </citation>
    <scope>NUCLEOTIDE SEQUENCE</scope>
    <source>
        <tissue evidence="3">Leaves</tissue>
    </source>
</reference>
<feature type="region of interest" description="Disordered" evidence="1">
    <location>
        <begin position="286"/>
        <end position="339"/>
    </location>
</feature>
<keyword evidence="4" id="KW-1185">Reference proteome</keyword>
<feature type="compositionally biased region" description="Basic and acidic residues" evidence="1">
    <location>
        <begin position="57"/>
        <end position="66"/>
    </location>
</feature>
<feature type="region of interest" description="Disordered" evidence="1">
    <location>
        <begin position="1"/>
        <end position="41"/>
    </location>
</feature>
<feature type="region of interest" description="Disordered" evidence="1">
    <location>
        <begin position="219"/>
        <end position="243"/>
    </location>
</feature>
<feature type="compositionally biased region" description="Low complexity" evidence="1">
    <location>
        <begin position="113"/>
        <end position="125"/>
    </location>
</feature>
<feature type="domain" description="Calmodulin-binding" evidence="2">
    <location>
        <begin position="313"/>
        <end position="416"/>
    </location>
</feature>
<organism evidence="3 4">
    <name type="scientific">Digitaria exilis</name>
    <dbReference type="NCBI Taxonomy" id="1010633"/>
    <lineage>
        <taxon>Eukaryota</taxon>
        <taxon>Viridiplantae</taxon>
        <taxon>Streptophyta</taxon>
        <taxon>Embryophyta</taxon>
        <taxon>Tracheophyta</taxon>
        <taxon>Spermatophyta</taxon>
        <taxon>Magnoliopsida</taxon>
        <taxon>Liliopsida</taxon>
        <taxon>Poales</taxon>
        <taxon>Poaceae</taxon>
        <taxon>PACMAD clade</taxon>
        <taxon>Panicoideae</taxon>
        <taxon>Panicodae</taxon>
        <taxon>Paniceae</taxon>
        <taxon>Anthephorinae</taxon>
        <taxon>Digitaria</taxon>
    </lineage>
</organism>
<evidence type="ECO:0000313" key="4">
    <source>
        <dbReference type="Proteomes" id="UP000636709"/>
    </source>
</evidence>
<feature type="compositionally biased region" description="Basic residues" evidence="1">
    <location>
        <begin position="165"/>
        <end position="174"/>
    </location>
</feature>
<evidence type="ECO:0000313" key="3">
    <source>
        <dbReference type="EMBL" id="KAF8661103.1"/>
    </source>
</evidence>